<accession>A0A1E3R6P9</accession>
<evidence type="ECO:0000313" key="15">
    <source>
        <dbReference type="EMBL" id="ODQ85626.1"/>
    </source>
</evidence>
<evidence type="ECO:0000256" key="6">
    <source>
        <dbReference type="ARBA" id="ARBA00022692"/>
    </source>
</evidence>
<name>A0A1E3R6P9_9MYCO</name>
<proteinExistence type="predicted"/>
<keyword evidence="6 13" id="KW-0812">Transmembrane</keyword>
<dbReference type="PANTHER" id="PTHR43289:SF6">
    <property type="entry name" value="SERINE_THREONINE-PROTEIN KINASE NEKL-3"/>
    <property type="match status" value="1"/>
</dbReference>
<keyword evidence="5" id="KW-0808">Transferase</keyword>
<dbReference type="Gene3D" id="3.30.200.20">
    <property type="entry name" value="Phosphorylase Kinase, domain 1"/>
    <property type="match status" value="1"/>
</dbReference>
<sequence length="495" mass="52450">MDDTPQHSRVGSRFGPYLIKRLIGRGGMGEVYEAEDTVKGRVVALKLLPDALSGDPVFRERLQREARSAGKLQEPHVVPVHDYGEIDGHLFVDMRLIDGIDLRTTLQRTGPMPPAQAVGLVRQIAAALDAAHDAGVMHRDVKPENILVTRDGFAYLVDFGIASAATDHTLTEKGTAIGTYAYMAPERFSSDPVTYRADIYALACVLHQCLTGSQPYRTDSLSMLITAHLIQPAPRPSQVRPGVPPAFDAVVEKGMAKRAEDRYASAGELARAAEAAAGPPDSSAHPTVAAAAFAPPPPRGRRRPLVIGGAAALVVVVALAGVVTWLVARSPGNASGMSETLTITRTVARGPRAPIETTAALTPHERKLLSLVPNSAACTPNKLWSDALAAVDCAPASTDDGHSSAFYALFGDPDTLENQFQSVIADDVLTACPGADDSPTNWNYDDGSDDAEGSLACGAFDGTADIVWTRTADLLLGSAAGTDLSRLYDWWVNTA</sequence>
<evidence type="ECO:0000313" key="16">
    <source>
        <dbReference type="Proteomes" id="UP000094243"/>
    </source>
</evidence>
<dbReference type="EMBL" id="MIGZ01000173">
    <property type="protein sequence ID" value="ODQ85626.1"/>
    <property type="molecule type" value="Genomic_DNA"/>
</dbReference>
<dbReference type="EC" id="2.7.11.1" evidence="2"/>
<dbReference type="CDD" id="cd14014">
    <property type="entry name" value="STKc_PknB_like"/>
    <property type="match status" value="1"/>
</dbReference>
<comment type="caution">
    <text evidence="15">The sequence shown here is derived from an EMBL/GenBank/DDBJ whole genome shotgun (WGS) entry which is preliminary data.</text>
</comment>
<dbReference type="InterPro" id="IPR017441">
    <property type="entry name" value="Protein_kinase_ATP_BS"/>
</dbReference>
<dbReference type="PROSITE" id="PS00107">
    <property type="entry name" value="PROTEIN_KINASE_ATP"/>
    <property type="match status" value="1"/>
</dbReference>
<feature type="domain" description="Protein kinase" evidence="14">
    <location>
        <begin position="17"/>
        <end position="288"/>
    </location>
</feature>
<evidence type="ECO:0000256" key="11">
    <source>
        <dbReference type="ARBA" id="ARBA00023136"/>
    </source>
</evidence>
<dbReference type="PANTHER" id="PTHR43289">
    <property type="entry name" value="MITOGEN-ACTIVATED PROTEIN KINASE KINASE KINASE 20-RELATED"/>
    <property type="match status" value="1"/>
</dbReference>
<evidence type="ECO:0000256" key="3">
    <source>
        <dbReference type="ARBA" id="ARBA00022475"/>
    </source>
</evidence>
<dbReference type="InterPro" id="IPR000719">
    <property type="entry name" value="Prot_kinase_dom"/>
</dbReference>
<evidence type="ECO:0000256" key="4">
    <source>
        <dbReference type="ARBA" id="ARBA00022527"/>
    </source>
</evidence>
<protein>
    <recommendedName>
        <fullName evidence="2">non-specific serine/threonine protein kinase</fullName>
        <ecNumber evidence="2">2.7.11.1</ecNumber>
    </recommendedName>
</protein>
<dbReference type="PROSITE" id="PS50011">
    <property type="entry name" value="PROTEIN_KINASE_DOM"/>
    <property type="match status" value="1"/>
</dbReference>
<dbReference type="InterPro" id="IPR011009">
    <property type="entry name" value="Kinase-like_dom_sf"/>
</dbReference>
<evidence type="ECO:0000256" key="13">
    <source>
        <dbReference type="SAM" id="Phobius"/>
    </source>
</evidence>
<keyword evidence="3" id="KW-1003">Cell membrane</keyword>
<dbReference type="GO" id="GO:0005886">
    <property type="term" value="C:plasma membrane"/>
    <property type="evidence" value="ECO:0007669"/>
    <property type="project" value="UniProtKB-SubCell"/>
</dbReference>
<keyword evidence="10 13" id="KW-1133">Transmembrane helix</keyword>
<dbReference type="Gene3D" id="1.10.510.10">
    <property type="entry name" value="Transferase(Phosphotransferase) domain 1"/>
    <property type="match status" value="1"/>
</dbReference>
<evidence type="ECO:0000256" key="2">
    <source>
        <dbReference type="ARBA" id="ARBA00012513"/>
    </source>
</evidence>
<dbReference type="SUPFAM" id="SSF56112">
    <property type="entry name" value="Protein kinase-like (PK-like)"/>
    <property type="match status" value="1"/>
</dbReference>
<dbReference type="Pfam" id="PF00069">
    <property type="entry name" value="Pkinase"/>
    <property type="match status" value="1"/>
</dbReference>
<organism evidence="15 16">
    <name type="scientific">Mycolicibacterium holsaticum</name>
    <dbReference type="NCBI Taxonomy" id="152142"/>
    <lineage>
        <taxon>Bacteria</taxon>
        <taxon>Bacillati</taxon>
        <taxon>Actinomycetota</taxon>
        <taxon>Actinomycetes</taxon>
        <taxon>Mycobacteriales</taxon>
        <taxon>Mycobacteriaceae</taxon>
        <taxon>Mycolicibacterium</taxon>
    </lineage>
</organism>
<evidence type="ECO:0000256" key="10">
    <source>
        <dbReference type="ARBA" id="ARBA00022989"/>
    </source>
</evidence>
<evidence type="ECO:0000256" key="7">
    <source>
        <dbReference type="ARBA" id="ARBA00022741"/>
    </source>
</evidence>
<comment type="subcellular location">
    <subcellularLocation>
        <location evidence="1">Cell membrane</location>
        <topology evidence="1">Single-pass membrane protein</topology>
    </subcellularLocation>
</comment>
<dbReference type="RefSeq" id="WP_069407314.1">
    <property type="nucleotide sequence ID" value="NZ_MIGZ01000173.1"/>
</dbReference>
<evidence type="ECO:0000256" key="12">
    <source>
        <dbReference type="PROSITE-ProRule" id="PRU10141"/>
    </source>
</evidence>
<evidence type="ECO:0000259" key="14">
    <source>
        <dbReference type="PROSITE" id="PS50011"/>
    </source>
</evidence>
<dbReference type="InterPro" id="IPR008271">
    <property type="entry name" value="Ser/Thr_kinase_AS"/>
</dbReference>
<reference evidence="16" key="1">
    <citation type="submission" date="2016-09" db="EMBL/GenBank/DDBJ databases">
        <authorList>
            <person name="Greninger A.L."/>
            <person name="Jerome K.R."/>
            <person name="Mcnair B."/>
            <person name="Wallis C."/>
            <person name="Fang F."/>
        </authorList>
    </citation>
    <scope>NUCLEOTIDE SEQUENCE [LARGE SCALE GENOMIC DNA]</scope>
    <source>
        <strain evidence="16">M7</strain>
    </source>
</reference>
<dbReference type="GO" id="GO:0004674">
    <property type="term" value="F:protein serine/threonine kinase activity"/>
    <property type="evidence" value="ECO:0007669"/>
    <property type="project" value="UniProtKB-KW"/>
</dbReference>
<feature type="transmembrane region" description="Helical" evidence="13">
    <location>
        <begin position="305"/>
        <end position="328"/>
    </location>
</feature>
<keyword evidence="11 13" id="KW-0472">Membrane</keyword>
<feature type="binding site" evidence="12">
    <location>
        <position position="46"/>
    </location>
    <ligand>
        <name>ATP</name>
        <dbReference type="ChEBI" id="CHEBI:30616"/>
    </ligand>
</feature>
<dbReference type="GO" id="GO:0005524">
    <property type="term" value="F:ATP binding"/>
    <property type="evidence" value="ECO:0007669"/>
    <property type="project" value="UniProtKB-UniRule"/>
</dbReference>
<keyword evidence="16" id="KW-1185">Reference proteome</keyword>
<dbReference type="FunFam" id="3.30.200.20:FF:000348">
    <property type="entry name" value="Serine/threonine protein kinase"/>
    <property type="match status" value="1"/>
</dbReference>
<evidence type="ECO:0000256" key="1">
    <source>
        <dbReference type="ARBA" id="ARBA00004162"/>
    </source>
</evidence>
<dbReference type="PROSITE" id="PS00108">
    <property type="entry name" value="PROTEIN_KINASE_ST"/>
    <property type="match status" value="1"/>
</dbReference>
<keyword evidence="7 12" id="KW-0547">Nucleotide-binding</keyword>
<keyword evidence="4" id="KW-0723">Serine/threonine-protein kinase</keyword>
<gene>
    <name evidence="15" type="ORF">BHQ17_22625</name>
</gene>
<dbReference type="AlphaFoldDB" id="A0A1E3R6P9"/>
<dbReference type="FunFam" id="1.10.510.10:FF:000021">
    <property type="entry name" value="Serine/threonine protein kinase"/>
    <property type="match status" value="1"/>
</dbReference>
<evidence type="ECO:0000256" key="9">
    <source>
        <dbReference type="ARBA" id="ARBA00022840"/>
    </source>
</evidence>
<dbReference type="GO" id="GO:0080090">
    <property type="term" value="P:regulation of primary metabolic process"/>
    <property type="evidence" value="ECO:0007669"/>
    <property type="project" value="UniProtKB-ARBA"/>
</dbReference>
<evidence type="ECO:0000256" key="5">
    <source>
        <dbReference type="ARBA" id="ARBA00022679"/>
    </source>
</evidence>
<dbReference type="Proteomes" id="UP000094243">
    <property type="component" value="Unassembled WGS sequence"/>
</dbReference>
<dbReference type="OrthoDB" id="9762169at2"/>
<keyword evidence="8" id="KW-0418">Kinase</keyword>
<keyword evidence="9 12" id="KW-0067">ATP-binding</keyword>
<dbReference type="SMART" id="SM00220">
    <property type="entry name" value="S_TKc"/>
    <property type="match status" value="1"/>
</dbReference>
<evidence type="ECO:0000256" key="8">
    <source>
        <dbReference type="ARBA" id="ARBA00022777"/>
    </source>
</evidence>